<organism evidence="6 7">
    <name type="scientific">Sedimentibacter acidaminivorans</name>
    <dbReference type="NCBI Taxonomy" id="913099"/>
    <lineage>
        <taxon>Bacteria</taxon>
        <taxon>Bacillati</taxon>
        <taxon>Bacillota</taxon>
        <taxon>Tissierellia</taxon>
        <taxon>Sedimentibacter</taxon>
    </lineage>
</organism>
<sequence length="269" mass="29782">MLTLNNVSAGYGGVDVLTNISLSVKEGENLCILGPNGCGKTTLVKAIAGLIPSKGTIQIDGKNISKMKRHEIASKIAVMSQISSVYFSYTVFETVLLGRYLHMKGNALKEPSFNDKLYTAECLKAVGMYELRDRQITTLSGGQLQRVYLARTLAQEPSIILLDEPTNHLDLKNQAELIDYLKEWSKIDGHTVIGVLHDINLAMRLADNVLVLDNGRTAALGKADEVITSNLLNKVYDMDVVGFMTDSLKRWESFQSQPYSQVTKLRKIK</sequence>
<dbReference type="PANTHER" id="PTHR42794:SF1">
    <property type="entry name" value="HEMIN IMPORT ATP-BINDING PROTEIN HMUV"/>
    <property type="match status" value="1"/>
</dbReference>
<dbReference type="InterPro" id="IPR027417">
    <property type="entry name" value="P-loop_NTPase"/>
</dbReference>
<dbReference type="EMBL" id="JAGGKS010000007">
    <property type="protein sequence ID" value="MBP1926618.1"/>
    <property type="molecule type" value="Genomic_DNA"/>
</dbReference>
<keyword evidence="4" id="KW-1278">Translocase</keyword>
<dbReference type="PANTHER" id="PTHR42794">
    <property type="entry name" value="HEMIN IMPORT ATP-BINDING PROTEIN HMUV"/>
    <property type="match status" value="1"/>
</dbReference>
<protein>
    <submittedName>
        <fullName evidence="6">Iron complex transport system ATP-binding protein</fullName>
    </submittedName>
</protein>
<dbReference type="Gene3D" id="3.40.50.300">
    <property type="entry name" value="P-loop containing nucleotide triphosphate hydrolases"/>
    <property type="match status" value="1"/>
</dbReference>
<dbReference type="InterPro" id="IPR003593">
    <property type="entry name" value="AAA+_ATPase"/>
</dbReference>
<dbReference type="InterPro" id="IPR003439">
    <property type="entry name" value="ABC_transporter-like_ATP-bd"/>
</dbReference>
<dbReference type="RefSeq" id="WP_209512345.1">
    <property type="nucleotide sequence ID" value="NZ_JAGGKS010000007.1"/>
</dbReference>
<dbReference type="SMART" id="SM00382">
    <property type="entry name" value="AAA"/>
    <property type="match status" value="1"/>
</dbReference>
<dbReference type="PROSITE" id="PS50893">
    <property type="entry name" value="ABC_TRANSPORTER_2"/>
    <property type="match status" value="1"/>
</dbReference>
<evidence type="ECO:0000256" key="2">
    <source>
        <dbReference type="ARBA" id="ARBA00022741"/>
    </source>
</evidence>
<dbReference type="Pfam" id="PF00005">
    <property type="entry name" value="ABC_tran"/>
    <property type="match status" value="1"/>
</dbReference>
<keyword evidence="1" id="KW-0813">Transport</keyword>
<accession>A0ABS4GFZ6</accession>
<evidence type="ECO:0000259" key="5">
    <source>
        <dbReference type="PROSITE" id="PS50893"/>
    </source>
</evidence>
<dbReference type="SUPFAM" id="SSF52540">
    <property type="entry name" value="P-loop containing nucleoside triphosphate hydrolases"/>
    <property type="match status" value="1"/>
</dbReference>
<keyword evidence="2" id="KW-0547">Nucleotide-binding</keyword>
<keyword evidence="7" id="KW-1185">Reference proteome</keyword>
<dbReference type="Proteomes" id="UP001519342">
    <property type="component" value="Unassembled WGS sequence"/>
</dbReference>
<comment type="caution">
    <text evidence="6">The sequence shown here is derived from an EMBL/GenBank/DDBJ whole genome shotgun (WGS) entry which is preliminary data.</text>
</comment>
<keyword evidence="3 6" id="KW-0067">ATP-binding</keyword>
<evidence type="ECO:0000256" key="1">
    <source>
        <dbReference type="ARBA" id="ARBA00022448"/>
    </source>
</evidence>
<reference evidence="6 7" key="1">
    <citation type="submission" date="2021-03" db="EMBL/GenBank/DDBJ databases">
        <title>Genomic Encyclopedia of Type Strains, Phase IV (KMG-IV): sequencing the most valuable type-strain genomes for metagenomic binning, comparative biology and taxonomic classification.</title>
        <authorList>
            <person name="Goeker M."/>
        </authorList>
    </citation>
    <scope>NUCLEOTIDE SEQUENCE [LARGE SCALE GENOMIC DNA]</scope>
    <source>
        <strain evidence="6 7">DSM 24004</strain>
    </source>
</reference>
<proteinExistence type="predicted"/>
<gene>
    <name evidence="6" type="ORF">J2Z76_002487</name>
</gene>
<dbReference type="GO" id="GO:0005524">
    <property type="term" value="F:ATP binding"/>
    <property type="evidence" value="ECO:0007669"/>
    <property type="project" value="UniProtKB-KW"/>
</dbReference>
<dbReference type="CDD" id="cd03214">
    <property type="entry name" value="ABC_Iron-Siderophores_B12_Hemin"/>
    <property type="match status" value="1"/>
</dbReference>
<evidence type="ECO:0000313" key="6">
    <source>
        <dbReference type="EMBL" id="MBP1926618.1"/>
    </source>
</evidence>
<evidence type="ECO:0000256" key="3">
    <source>
        <dbReference type="ARBA" id="ARBA00022840"/>
    </source>
</evidence>
<feature type="domain" description="ABC transporter" evidence="5">
    <location>
        <begin position="2"/>
        <end position="239"/>
    </location>
</feature>
<name>A0ABS4GFZ6_9FIRM</name>
<evidence type="ECO:0000313" key="7">
    <source>
        <dbReference type="Proteomes" id="UP001519342"/>
    </source>
</evidence>
<evidence type="ECO:0000256" key="4">
    <source>
        <dbReference type="ARBA" id="ARBA00022967"/>
    </source>
</evidence>